<dbReference type="InterPro" id="IPR006091">
    <property type="entry name" value="Acyl-CoA_Oxase/DH_mid-dom"/>
</dbReference>
<evidence type="ECO:0000256" key="1">
    <source>
        <dbReference type="ARBA" id="ARBA00001974"/>
    </source>
</evidence>
<dbReference type="InterPro" id="IPR046373">
    <property type="entry name" value="Acyl-CoA_Oxase/DH_mid-dom_sf"/>
</dbReference>
<dbReference type="AlphaFoldDB" id="A0A841HJR7"/>
<evidence type="ECO:0000259" key="7">
    <source>
        <dbReference type="Pfam" id="PF00441"/>
    </source>
</evidence>
<dbReference type="RefSeq" id="WP_184330416.1">
    <property type="nucleotide sequence ID" value="NZ_JACHHZ010000002.1"/>
</dbReference>
<dbReference type="InterPro" id="IPR013786">
    <property type="entry name" value="AcylCoA_DH/ox_N"/>
</dbReference>
<dbReference type="Gene3D" id="1.20.140.10">
    <property type="entry name" value="Butyryl-CoA Dehydrogenase, subunit A, domain 3"/>
    <property type="match status" value="1"/>
</dbReference>
<evidence type="ECO:0000313" key="10">
    <source>
        <dbReference type="EMBL" id="MBB6092629.1"/>
    </source>
</evidence>
<dbReference type="Pfam" id="PF00441">
    <property type="entry name" value="Acyl-CoA_dh_1"/>
    <property type="match status" value="1"/>
</dbReference>
<dbReference type="Gene3D" id="2.40.110.10">
    <property type="entry name" value="Butyryl-CoA Dehydrogenase, subunit A, domain 2"/>
    <property type="match status" value="1"/>
</dbReference>
<dbReference type="InterPro" id="IPR009100">
    <property type="entry name" value="AcylCoA_DH/oxidase_NM_dom_sf"/>
</dbReference>
<dbReference type="SUPFAM" id="SSF47203">
    <property type="entry name" value="Acyl-CoA dehydrogenase C-terminal domain-like"/>
    <property type="match status" value="1"/>
</dbReference>
<dbReference type="FunFam" id="2.40.110.10:FF:000002">
    <property type="entry name" value="Acyl-CoA dehydrogenase fadE12"/>
    <property type="match status" value="1"/>
</dbReference>
<dbReference type="InterPro" id="IPR037069">
    <property type="entry name" value="AcylCoA_DH/ox_N_sf"/>
</dbReference>
<dbReference type="EC" id="1.3.8.7" evidence="10"/>
<reference evidence="10 11" key="1">
    <citation type="submission" date="2020-08" db="EMBL/GenBank/DDBJ databases">
        <title>Genomic Encyclopedia of Type Strains, Phase IV (KMG-IV): sequencing the most valuable type-strain genomes for metagenomic binning, comparative biology and taxonomic classification.</title>
        <authorList>
            <person name="Goeker M."/>
        </authorList>
    </citation>
    <scope>NUCLEOTIDE SEQUENCE [LARGE SCALE GENOMIC DNA]</scope>
    <source>
        <strain evidence="10 11">DSM 26723</strain>
    </source>
</reference>
<dbReference type="InterPro" id="IPR036250">
    <property type="entry name" value="AcylCo_DH-like_C"/>
</dbReference>
<comment type="similarity">
    <text evidence="2 6">Belongs to the acyl-CoA dehydrogenase family.</text>
</comment>
<feature type="domain" description="Acyl-CoA oxidase/dehydrogenase middle" evidence="8">
    <location>
        <begin position="123"/>
        <end position="216"/>
    </location>
</feature>
<dbReference type="GO" id="GO:0070991">
    <property type="term" value="F:medium-chain fatty acyl-CoA dehydrogenase activity"/>
    <property type="evidence" value="ECO:0007669"/>
    <property type="project" value="UniProtKB-EC"/>
</dbReference>
<dbReference type="Proteomes" id="UP000588068">
    <property type="component" value="Unassembled WGS sequence"/>
</dbReference>
<dbReference type="EMBL" id="JACHHZ010000002">
    <property type="protein sequence ID" value="MBB6092629.1"/>
    <property type="molecule type" value="Genomic_DNA"/>
</dbReference>
<dbReference type="PANTHER" id="PTHR43884">
    <property type="entry name" value="ACYL-COA DEHYDROGENASE"/>
    <property type="match status" value="1"/>
</dbReference>
<dbReference type="SUPFAM" id="SSF56645">
    <property type="entry name" value="Acyl-CoA dehydrogenase NM domain-like"/>
    <property type="match status" value="1"/>
</dbReference>
<gene>
    <name evidence="10" type="ORF">HNQ60_001507</name>
</gene>
<dbReference type="PROSITE" id="PS00072">
    <property type="entry name" value="ACYL_COA_DH_1"/>
    <property type="match status" value="1"/>
</dbReference>
<feature type="domain" description="Acyl-CoA dehydrogenase/oxidase N-terminal" evidence="9">
    <location>
        <begin position="7"/>
        <end position="118"/>
    </location>
</feature>
<comment type="cofactor">
    <cofactor evidence="1 6">
        <name>FAD</name>
        <dbReference type="ChEBI" id="CHEBI:57692"/>
    </cofactor>
</comment>
<dbReference type="PANTHER" id="PTHR43884:SF12">
    <property type="entry name" value="ISOVALERYL-COA DEHYDROGENASE, MITOCHONDRIAL-RELATED"/>
    <property type="match status" value="1"/>
</dbReference>
<evidence type="ECO:0000256" key="5">
    <source>
        <dbReference type="ARBA" id="ARBA00023002"/>
    </source>
</evidence>
<keyword evidence="3 6" id="KW-0285">Flavoprotein</keyword>
<evidence type="ECO:0000259" key="8">
    <source>
        <dbReference type="Pfam" id="PF02770"/>
    </source>
</evidence>
<dbReference type="InterPro" id="IPR006089">
    <property type="entry name" value="Acyl-CoA_DH_CS"/>
</dbReference>
<dbReference type="Gene3D" id="1.10.540.10">
    <property type="entry name" value="Acyl-CoA dehydrogenase/oxidase, N-terminal domain"/>
    <property type="match status" value="1"/>
</dbReference>
<evidence type="ECO:0000313" key="11">
    <source>
        <dbReference type="Proteomes" id="UP000588068"/>
    </source>
</evidence>
<proteinExistence type="inferred from homology"/>
<organism evidence="10 11">
    <name type="scientific">Povalibacter uvarum</name>
    <dbReference type="NCBI Taxonomy" id="732238"/>
    <lineage>
        <taxon>Bacteria</taxon>
        <taxon>Pseudomonadati</taxon>
        <taxon>Pseudomonadota</taxon>
        <taxon>Gammaproteobacteria</taxon>
        <taxon>Steroidobacterales</taxon>
        <taxon>Steroidobacteraceae</taxon>
        <taxon>Povalibacter</taxon>
    </lineage>
</organism>
<dbReference type="FunFam" id="1.20.140.10:FF:000001">
    <property type="entry name" value="Acyl-CoA dehydrogenase"/>
    <property type="match status" value="1"/>
</dbReference>
<feature type="domain" description="Acyl-CoA dehydrogenase/oxidase C-terminal" evidence="7">
    <location>
        <begin position="228"/>
        <end position="376"/>
    </location>
</feature>
<keyword evidence="5 6" id="KW-0560">Oxidoreductase</keyword>
<dbReference type="GO" id="GO:0050660">
    <property type="term" value="F:flavin adenine dinucleotide binding"/>
    <property type="evidence" value="ECO:0007669"/>
    <property type="project" value="InterPro"/>
</dbReference>
<dbReference type="Pfam" id="PF02771">
    <property type="entry name" value="Acyl-CoA_dh_N"/>
    <property type="match status" value="1"/>
</dbReference>
<keyword evidence="4 6" id="KW-0274">FAD</keyword>
<dbReference type="InterPro" id="IPR009075">
    <property type="entry name" value="AcylCo_DH/oxidase_C"/>
</dbReference>
<evidence type="ECO:0000256" key="6">
    <source>
        <dbReference type="RuleBase" id="RU362125"/>
    </source>
</evidence>
<evidence type="ECO:0000259" key="9">
    <source>
        <dbReference type="Pfam" id="PF02771"/>
    </source>
</evidence>
<keyword evidence="11" id="KW-1185">Reference proteome</keyword>
<name>A0A841HJR7_9GAMM</name>
<protein>
    <submittedName>
        <fullName evidence="10">Acyl-CoA dehydrogenase</fullName>
        <ecNumber evidence="10">1.3.8.7</ecNumber>
    </submittedName>
</protein>
<evidence type="ECO:0000256" key="4">
    <source>
        <dbReference type="ARBA" id="ARBA00022827"/>
    </source>
</evidence>
<comment type="caution">
    <text evidence="10">The sequence shown here is derived from an EMBL/GenBank/DDBJ whole genome shotgun (WGS) entry which is preliminary data.</text>
</comment>
<accession>A0A841HJR7</accession>
<sequence>MRHLFEPEHEQFRDSARRFFQTQIGPNGERWRDQGFVDRDAFRKAGEQGYLLMWADPKYGGAGVTDFRYEQILIEENGRHGEGGFFMTLHSRLVAPYIGHLGTEEQKARLLPKCISGESILGIAMTEPGAGSDLAGIKTRAEDKGDHWLLNGSKIYISNGQIGDVFIVVARTDPEKRHGLGLFIVERGMEGFERGRNLKKMGLKAQDTSELFFNNVRVPKTNVLGEPGKGFHFLTHFLAEERLITAAGAITLAQNAFDVTLQFVKDRKAFGQPIGTFQNSRFKLAQMRAEIDAMQVYVDHCVIEHNAGRLDPVGAAKVKLLTTELEGRVVDECVQLHGGAGYMEEYPICRMYTGARISRILAGSNEIMREIIGRSLELDDRKLSKK</sequence>
<evidence type="ECO:0000256" key="3">
    <source>
        <dbReference type="ARBA" id="ARBA00022630"/>
    </source>
</evidence>
<evidence type="ECO:0000256" key="2">
    <source>
        <dbReference type="ARBA" id="ARBA00009347"/>
    </source>
</evidence>
<dbReference type="Pfam" id="PF02770">
    <property type="entry name" value="Acyl-CoA_dh_M"/>
    <property type="match status" value="1"/>
</dbReference>